<name>S5VCT0_STRC3</name>
<dbReference type="PATRIC" id="fig|1214242.5.peg.6333"/>
<evidence type="ECO:0000313" key="2">
    <source>
        <dbReference type="EMBL" id="AGS72989.1"/>
    </source>
</evidence>
<sequence>MPPPTGGRGLTGPGLARPCLAGPGLSGAGLSGAGLSGAGLSGAGLSGAGLSGAGLAKPCLAGPRPTDPCLADPCLSRPWPTAVDLSRPCLAGASLSGPGPAAPCLAGPGLCGGPCAVLGAGRTAGAWSGARGSGRRAARGGEHGAGRSRERGAAGGGRGRGHRKGARVRRARLPPRYGAGRARRRAQHDLRHDEDGLHPAVDVGLQPDGDAVAAGELGDDVQADAAVGEQAGDVDLVGVGEQRVHPGLFADGHAEAAVLDLHGQPRGDEAGAQQHLGVRGGEHRGVLDQFREQVDDVGHGVAAQFAVDGRHQLDPGVLLDLGDGRAQHLGHGDRVAPLPAGDGAAEHGEVLRVPPDAGGQVVDVEEALEQVRVLDLVLQVVQDGDLPVHQGLQSPGEVDEDLQLLLAARLAGELGGLHDGGDGAVVRAGQLGGEQVEVVGVLGRRLARSAPRRGLAAAQRLDEGAQVGLAPGGAAAQGADPVADEAGGAVRGHGGDQDGRGGHRGRPGEHGPQGGSGVRAGGADAEDDGRARAEGHRRRREHGEPHELGPYVRLGQCGSGSGDRTSVPAALTAVCAGGRCTEVRHLRPRTGPSGCHPDTDSSRPRIMCGGQLTKSPVQGPALV</sequence>
<dbReference type="AlphaFoldDB" id="S5VCT0"/>
<dbReference type="STRING" id="1214242.B446_30925"/>
<dbReference type="Proteomes" id="UP000015423">
    <property type="component" value="Chromosome"/>
</dbReference>
<proteinExistence type="predicted"/>
<feature type="region of interest" description="Disordered" evidence="1">
    <location>
        <begin position="472"/>
        <end position="565"/>
    </location>
</feature>
<accession>S5VCT0</accession>
<dbReference type="KEGG" id="sci:B446_30925"/>
<dbReference type="Gene3D" id="2.160.20.80">
    <property type="entry name" value="E3 ubiquitin-protein ligase SopA"/>
    <property type="match status" value="1"/>
</dbReference>
<feature type="region of interest" description="Disordered" evidence="1">
    <location>
        <begin position="126"/>
        <end position="188"/>
    </location>
</feature>
<dbReference type="eggNOG" id="COG1357">
    <property type="taxonomic scope" value="Bacteria"/>
</dbReference>
<evidence type="ECO:0000256" key="1">
    <source>
        <dbReference type="SAM" id="MobiDB-lite"/>
    </source>
</evidence>
<gene>
    <name evidence="2" type="ORF">B446_30925</name>
</gene>
<feature type="compositionally biased region" description="Basic residues" evidence="1">
    <location>
        <begin position="159"/>
        <end position="173"/>
    </location>
</feature>
<feature type="compositionally biased region" description="Gly residues" evidence="1">
    <location>
        <begin position="511"/>
        <end position="520"/>
    </location>
</feature>
<dbReference type="SUPFAM" id="SSF141571">
    <property type="entry name" value="Pentapeptide repeat-like"/>
    <property type="match status" value="1"/>
</dbReference>
<feature type="compositionally biased region" description="Low complexity" evidence="1">
    <location>
        <begin position="472"/>
        <end position="481"/>
    </location>
</feature>
<keyword evidence="3" id="KW-1185">Reference proteome</keyword>
<feature type="compositionally biased region" description="Basic and acidic residues" evidence="1">
    <location>
        <begin position="493"/>
        <end position="509"/>
    </location>
</feature>
<protein>
    <submittedName>
        <fullName evidence="2">Spidroin-1</fullName>
    </submittedName>
</protein>
<organism evidence="2 3">
    <name type="scientific">Streptomyces collinus (strain DSM 40733 / Tue 365)</name>
    <dbReference type="NCBI Taxonomy" id="1214242"/>
    <lineage>
        <taxon>Bacteria</taxon>
        <taxon>Bacillati</taxon>
        <taxon>Actinomycetota</taxon>
        <taxon>Actinomycetes</taxon>
        <taxon>Kitasatosporales</taxon>
        <taxon>Streptomycetaceae</taxon>
        <taxon>Streptomyces</taxon>
    </lineage>
</organism>
<reference evidence="3" key="1">
    <citation type="submission" date="2012-10" db="EMBL/GenBank/DDBJ databases">
        <title>The complete genome sequence of Streptomyces collinus Tu 365.</title>
        <authorList>
            <person name="Ruckert C."/>
            <person name="Szczepanowski R."/>
            <person name="Goesmann A."/>
            <person name="Pross E.K."/>
            <person name="Musiol E.M."/>
            <person name="Blin K."/>
            <person name="Wohlleben W."/>
            <person name="Puhler A."/>
            <person name="Weber T."/>
            <person name="Kalinowski J."/>
        </authorList>
    </citation>
    <scope>NUCLEOTIDE SEQUENCE [LARGE SCALE GENOMIC DNA]</scope>
    <source>
        <strain evidence="3">DSM 40733 / Tue 365</strain>
    </source>
</reference>
<evidence type="ECO:0000313" key="3">
    <source>
        <dbReference type="Proteomes" id="UP000015423"/>
    </source>
</evidence>
<feature type="compositionally biased region" description="Basic and acidic residues" evidence="1">
    <location>
        <begin position="139"/>
        <end position="152"/>
    </location>
</feature>
<reference evidence="2 3" key="2">
    <citation type="journal article" date="2013" name="J. Biotechnol.">
        <title>Complete genome sequence of the kirromycin producer Streptomyces collinus Tu 365 consisting of a linear chromosome and two linear plasmids.</title>
        <authorList>
            <person name="Ruckert C."/>
            <person name="Szczepanowski R."/>
            <person name="Albersmeier A."/>
            <person name="Goesmann A."/>
            <person name="Iftime D."/>
            <person name="Musiol E.M."/>
            <person name="Blin K."/>
            <person name="Wohlleben W."/>
            <person name="Puhler A."/>
            <person name="Kalinowski J."/>
            <person name="Weber T."/>
        </authorList>
    </citation>
    <scope>NUCLEOTIDE SEQUENCE [LARGE SCALE GENOMIC DNA]</scope>
    <source>
        <strain evidence="3">DSM 40733 / Tue 365</strain>
    </source>
</reference>
<dbReference type="EMBL" id="CP006259">
    <property type="protein sequence ID" value="AGS72989.1"/>
    <property type="molecule type" value="Genomic_DNA"/>
</dbReference>
<dbReference type="HOGENOM" id="CLU_438638_0_0_11"/>